<name>A0A255FZK0_9ACTN</name>
<keyword evidence="3" id="KW-1185">Reference proteome</keyword>
<dbReference type="Pfam" id="PF12706">
    <property type="entry name" value="Lactamase_B_2"/>
    <property type="match status" value="1"/>
</dbReference>
<dbReference type="GO" id="GO:0042781">
    <property type="term" value="F:3'-tRNA processing endoribonuclease activity"/>
    <property type="evidence" value="ECO:0007669"/>
    <property type="project" value="TreeGrafter"/>
</dbReference>
<accession>A0A255FZK0</accession>
<dbReference type="Proteomes" id="UP000215896">
    <property type="component" value="Unassembled WGS sequence"/>
</dbReference>
<dbReference type="InterPro" id="IPR001279">
    <property type="entry name" value="Metallo-B-lactamas"/>
</dbReference>
<dbReference type="EMBL" id="NMVO01000018">
    <property type="protein sequence ID" value="OYO08662.1"/>
    <property type="molecule type" value="Genomic_DNA"/>
</dbReference>
<evidence type="ECO:0000313" key="2">
    <source>
        <dbReference type="EMBL" id="OYO08662.1"/>
    </source>
</evidence>
<dbReference type="AlphaFoldDB" id="A0A255FZK0"/>
<dbReference type="CDD" id="cd07716">
    <property type="entry name" value="RNaseZ_short-form-like_MBL-fold"/>
    <property type="match status" value="1"/>
</dbReference>
<dbReference type="SUPFAM" id="SSF56281">
    <property type="entry name" value="Metallo-hydrolase/oxidoreductase"/>
    <property type="match status" value="1"/>
</dbReference>
<dbReference type="Gene3D" id="3.60.15.10">
    <property type="entry name" value="Ribonuclease Z/Hydroxyacylglutathione hydrolase-like"/>
    <property type="match status" value="1"/>
</dbReference>
<feature type="domain" description="Metallo-beta-lactamase" evidence="1">
    <location>
        <begin position="18"/>
        <end position="196"/>
    </location>
</feature>
<gene>
    <name evidence="2" type="ORF">CGZ94_19265</name>
</gene>
<protein>
    <submittedName>
        <fullName evidence="2">MBL fold metallo-hydrolase</fullName>
    </submittedName>
</protein>
<dbReference type="PANTHER" id="PTHR46018">
    <property type="entry name" value="ZINC PHOSPHODIESTERASE ELAC PROTEIN 1"/>
    <property type="match status" value="1"/>
</dbReference>
<reference evidence="2 3" key="1">
    <citation type="submission" date="2017-07" db="EMBL/GenBank/DDBJ databases">
        <title>Draft whole genome sequences of clinical Proprionibacteriaceae strains.</title>
        <authorList>
            <person name="Bernier A.-M."/>
            <person name="Bernard K."/>
            <person name="Domingo M.-C."/>
        </authorList>
    </citation>
    <scope>NUCLEOTIDE SEQUENCE [LARGE SCALE GENOMIC DNA]</scope>
    <source>
        <strain evidence="2 3">NML 030167</strain>
    </source>
</reference>
<dbReference type="PANTHER" id="PTHR46018:SF4">
    <property type="entry name" value="METALLO-HYDROLASE YHFI-RELATED"/>
    <property type="match status" value="1"/>
</dbReference>
<dbReference type="RefSeq" id="WP_094406861.1">
    <property type="nucleotide sequence ID" value="NZ_NMVO01000018.1"/>
</dbReference>
<dbReference type="SMART" id="SM00849">
    <property type="entry name" value="Lactamase_B"/>
    <property type="match status" value="1"/>
</dbReference>
<sequence length="248" mass="26562">MELTVIGCSGSTSGPGNPASCYLVTHNDFRLLLDLGPGGFGGLWGAIDPRRVDAIALSHLHPDHCLDLCAFNVAATFSPTAPWPAIPVYAPANAPERMTRAYEPFPDEVTDWWCTFETWQPSQRIGPFTVTTIAARHGCEAYSIRVEADGSALVYTGDTGPNPALIELARGTDLLLAEAAFLAADDLPLDVHLTGRWAAEHAAAAGVPRLLLSHIPPWHDPQQVFAEARPHVDGDVLLAEPGMVISLD</sequence>
<keyword evidence="2" id="KW-0378">Hydrolase</keyword>
<evidence type="ECO:0000313" key="3">
    <source>
        <dbReference type="Proteomes" id="UP000215896"/>
    </source>
</evidence>
<evidence type="ECO:0000259" key="1">
    <source>
        <dbReference type="SMART" id="SM00849"/>
    </source>
</evidence>
<comment type="caution">
    <text evidence="2">The sequence shown here is derived from an EMBL/GenBank/DDBJ whole genome shotgun (WGS) entry which is preliminary data.</text>
</comment>
<dbReference type="InterPro" id="IPR036866">
    <property type="entry name" value="RibonucZ/Hydroxyglut_hydro"/>
</dbReference>
<proteinExistence type="predicted"/>
<dbReference type="OrthoDB" id="9800940at2"/>
<organism evidence="2 3">
    <name type="scientific">Enemella evansiae</name>
    <dbReference type="NCBI Taxonomy" id="2016499"/>
    <lineage>
        <taxon>Bacteria</taxon>
        <taxon>Bacillati</taxon>
        <taxon>Actinomycetota</taxon>
        <taxon>Actinomycetes</taxon>
        <taxon>Propionibacteriales</taxon>
        <taxon>Propionibacteriaceae</taxon>
        <taxon>Enemella</taxon>
    </lineage>
</organism>